<proteinExistence type="predicted"/>
<accession>A0A3N5ANP7</accession>
<dbReference type="OrthoDB" id="9788304at2"/>
<evidence type="ECO:0000313" key="2">
    <source>
        <dbReference type="EMBL" id="RPF46816.1"/>
    </source>
</evidence>
<comment type="caution">
    <text evidence="2">The sequence shown here is derived from an EMBL/GenBank/DDBJ whole genome shotgun (WGS) entry which is preliminary data.</text>
</comment>
<keyword evidence="1" id="KW-0472">Membrane</keyword>
<organism evidence="2 3">
    <name type="scientific">Thermodesulfitimonas autotrophica</name>
    <dbReference type="NCBI Taxonomy" id="1894989"/>
    <lineage>
        <taxon>Bacteria</taxon>
        <taxon>Bacillati</taxon>
        <taxon>Bacillota</taxon>
        <taxon>Clostridia</taxon>
        <taxon>Thermoanaerobacterales</taxon>
        <taxon>Thermoanaerobacteraceae</taxon>
        <taxon>Thermodesulfitimonas</taxon>
    </lineage>
</organism>
<name>A0A3N5ANP7_9THEO</name>
<keyword evidence="1" id="KW-1133">Transmembrane helix</keyword>
<reference evidence="2 3" key="1">
    <citation type="submission" date="2018-11" db="EMBL/GenBank/DDBJ databases">
        <title>Genomic Encyclopedia of Type Strains, Phase IV (KMG-IV): sequencing the most valuable type-strain genomes for metagenomic binning, comparative biology and taxonomic classification.</title>
        <authorList>
            <person name="Goeker M."/>
        </authorList>
    </citation>
    <scope>NUCLEOTIDE SEQUENCE [LARGE SCALE GENOMIC DNA]</scope>
    <source>
        <strain evidence="2 3">DSM 102936</strain>
    </source>
</reference>
<protein>
    <submittedName>
        <fullName evidence="2">Uncharacterized protein</fullName>
    </submittedName>
</protein>
<evidence type="ECO:0000256" key="1">
    <source>
        <dbReference type="SAM" id="Phobius"/>
    </source>
</evidence>
<keyword evidence="1" id="KW-0812">Transmembrane</keyword>
<evidence type="ECO:0000313" key="3">
    <source>
        <dbReference type="Proteomes" id="UP000282654"/>
    </source>
</evidence>
<keyword evidence="3" id="KW-1185">Reference proteome</keyword>
<dbReference type="AlphaFoldDB" id="A0A3N5ANP7"/>
<gene>
    <name evidence="2" type="ORF">EDD75_1075</name>
</gene>
<dbReference type="EMBL" id="RKRE01000002">
    <property type="protein sequence ID" value="RPF46816.1"/>
    <property type="molecule type" value="Genomic_DNA"/>
</dbReference>
<sequence>MALRIYRTKITAAELSRAIVLWFRRRDFETQCLADGSTFLVQAKKGGTLAKVAGMSYALTVRLKQQEGGVEVETGAGKWLDKAAAGAVGWLAFFPLAVTAGIGFYHQGKLAEELLNFLEYYVAGAGD</sequence>
<dbReference type="RefSeq" id="WP_123929146.1">
    <property type="nucleotide sequence ID" value="NZ_RKRE01000002.1"/>
</dbReference>
<feature type="transmembrane region" description="Helical" evidence="1">
    <location>
        <begin position="83"/>
        <end position="105"/>
    </location>
</feature>
<dbReference type="Proteomes" id="UP000282654">
    <property type="component" value="Unassembled WGS sequence"/>
</dbReference>